<gene>
    <name evidence="1" type="ORF">AAF712_000606</name>
</gene>
<dbReference type="EMBL" id="JBBXMP010000001">
    <property type="protein sequence ID" value="KAL0072843.1"/>
    <property type="molecule type" value="Genomic_DNA"/>
</dbReference>
<protein>
    <submittedName>
        <fullName evidence="1">Uncharacterized protein</fullName>
    </submittedName>
</protein>
<dbReference type="InterPro" id="IPR046368">
    <property type="entry name" value="Tag1"/>
</dbReference>
<evidence type="ECO:0000313" key="2">
    <source>
        <dbReference type="Proteomes" id="UP001437256"/>
    </source>
</evidence>
<dbReference type="Proteomes" id="UP001437256">
    <property type="component" value="Unassembled WGS sequence"/>
</dbReference>
<keyword evidence="2" id="KW-1185">Reference proteome</keyword>
<sequence length="243" mass="25824">MRKNLVIKPGNESYGIGEFTHGSSKQVLIDVSEVHFAPQGGAVDAGRSLLQNFIQGVDVETSIAGSRDSTAVESLKTALSQIRLSPVVIPSLKQALIESASIVIPADIASTGIAQTSFSLANPFTASINLLTVKADAVYHDLRLGTIDTDVSSNPIHADGHSTITSPTLPLQFNMDPANIVAFLKIASQENGVDLGPLNELFQFIIDNPDYHPPVSYTSSDTRILPLIPDAGHCHSGWGVNML</sequence>
<comment type="caution">
    <text evidence="1">The sequence shown here is derived from an EMBL/GenBank/DDBJ whole genome shotgun (WGS) entry which is preliminary data.</text>
</comment>
<organism evidence="1 2">
    <name type="scientific">Marasmius tenuissimus</name>
    <dbReference type="NCBI Taxonomy" id="585030"/>
    <lineage>
        <taxon>Eukaryota</taxon>
        <taxon>Fungi</taxon>
        <taxon>Dikarya</taxon>
        <taxon>Basidiomycota</taxon>
        <taxon>Agaricomycotina</taxon>
        <taxon>Agaricomycetes</taxon>
        <taxon>Agaricomycetidae</taxon>
        <taxon>Agaricales</taxon>
        <taxon>Marasmiineae</taxon>
        <taxon>Marasmiaceae</taxon>
        <taxon>Marasmius</taxon>
    </lineage>
</organism>
<dbReference type="PANTHER" id="PTHR35895">
    <property type="entry name" value="CHROMOSOME 16, WHOLE GENOME SHOTGUN SEQUENCE"/>
    <property type="match status" value="1"/>
</dbReference>
<reference evidence="1 2" key="1">
    <citation type="submission" date="2024-05" db="EMBL/GenBank/DDBJ databases">
        <title>A draft genome resource for the thread blight pathogen Marasmius tenuissimus strain MS-2.</title>
        <authorList>
            <person name="Yulfo-Soto G.E."/>
            <person name="Baruah I.K."/>
            <person name="Amoako-Attah I."/>
            <person name="Bukari Y."/>
            <person name="Meinhardt L.W."/>
            <person name="Bailey B.A."/>
            <person name="Cohen S.P."/>
        </authorList>
    </citation>
    <scope>NUCLEOTIDE SEQUENCE [LARGE SCALE GENOMIC DNA]</scope>
    <source>
        <strain evidence="1 2">MS-2</strain>
    </source>
</reference>
<name>A0ABR3AIK7_9AGAR</name>
<accession>A0ABR3AIK7</accession>
<proteinExistence type="predicted"/>
<dbReference type="PANTHER" id="PTHR35895:SF1">
    <property type="entry name" value="LIPID-BINDING SERUM GLYCOPROTEIN C-TERMINAL DOMAIN-CONTAINING PROTEIN"/>
    <property type="match status" value="1"/>
</dbReference>
<evidence type="ECO:0000313" key="1">
    <source>
        <dbReference type="EMBL" id="KAL0072843.1"/>
    </source>
</evidence>